<evidence type="ECO:0000313" key="3">
    <source>
        <dbReference type="EMBL" id="KAK5053974.1"/>
    </source>
</evidence>
<gene>
    <name evidence="3" type="ORF">LTR84_001936</name>
</gene>
<keyword evidence="4" id="KW-1185">Reference proteome</keyword>
<comment type="similarity">
    <text evidence="1">Belongs to the short-chain dehydrogenases/reductases (SDR) family.</text>
</comment>
<proteinExistence type="inferred from homology"/>
<dbReference type="GeneID" id="89970152"/>
<comment type="caution">
    <text evidence="3">The sequence shown here is derived from an EMBL/GenBank/DDBJ whole genome shotgun (WGS) entry which is preliminary data.</text>
</comment>
<sequence length="232" mass="25154">MGFQYKQVLMVGGTAGIGAAMADRLVQEGSKVIVVGRRQDRLDAFVQKHGSDKADGIQFDLSDIDGIDDFVSTTTQKYPDIDCVFLNAGVQRPSILSDPVNMDLGVFHMQITGTNIAIVPAFGLSAYSASKGALNAFVLCLREEIKDSSVKVIELSPPVVQTEIHDYMGAEKGRQFGMPIDAFTDVAYKGIVSGKDQIVIGSIGPADTFNEIVDKRRTAFENMAKLIRAHYS</sequence>
<evidence type="ECO:0008006" key="5">
    <source>
        <dbReference type="Google" id="ProtNLM"/>
    </source>
</evidence>
<dbReference type="InterPro" id="IPR036291">
    <property type="entry name" value="NAD(P)-bd_dom_sf"/>
</dbReference>
<dbReference type="Proteomes" id="UP001358417">
    <property type="component" value="Unassembled WGS sequence"/>
</dbReference>
<name>A0AAV9NFR7_9EURO</name>
<dbReference type="GO" id="GO:0016491">
    <property type="term" value="F:oxidoreductase activity"/>
    <property type="evidence" value="ECO:0007669"/>
    <property type="project" value="UniProtKB-KW"/>
</dbReference>
<evidence type="ECO:0000256" key="2">
    <source>
        <dbReference type="ARBA" id="ARBA00023002"/>
    </source>
</evidence>
<dbReference type="PANTHER" id="PTHR43669">
    <property type="entry name" value="5-KETO-D-GLUCONATE 5-REDUCTASE"/>
    <property type="match status" value="1"/>
</dbReference>
<dbReference type="InterPro" id="IPR002347">
    <property type="entry name" value="SDR_fam"/>
</dbReference>
<evidence type="ECO:0000256" key="1">
    <source>
        <dbReference type="ARBA" id="ARBA00006484"/>
    </source>
</evidence>
<dbReference type="PRINTS" id="PR00081">
    <property type="entry name" value="GDHRDH"/>
</dbReference>
<accession>A0AAV9NFR7</accession>
<dbReference type="RefSeq" id="XP_064707099.1">
    <property type="nucleotide sequence ID" value="XM_064845554.1"/>
</dbReference>
<evidence type="ECO:0000313" key="4">
    <source>
        <dbReference type="Proteomes" id="UP001358417"/>
    </source>
</evidence>
<dbReference type="Pfam" id="PF00106">
    <property type="entry name" value="adh_short"/>
    <property type="match status" value="2"/>
</dbReference>
<dbReference type="AlphaFoldDB" id="A0AAV9NFR7"/>
<dbReference type="EMBL" id="JAVRRD010000011">
    <property type="protein sequence ID" value="KAK5053974.1"/>
    <property type="molecule type" value="Genomic_DNA"/>
</dbReference>
<protein>
    <recommendedName>
        <fullName evidence="5">Oxidoreductase</fullName>
    </recommendedName>
</protein>
<organism evidence="3 4">
    <name type="scientific">Exophiala bonariae</name>
    <dbReference type="NCBI Taxonomy" id="1690606"/>
    <lineage>
        <taxon>Eukaryota</taxon>
        <taxon>Fungi</taxon>
        <taxon>Dikarya</taxon>
        <taxon>Ascomycota</taxon>
        <taxon>Pezizomycotina</taxon>
        <taxon>Eurotiomycetes</taxon>
        <taxon>Chaetothyriomycetidae</taxon>
        <taxon>Chaetothyriales</taxon>
        <taxon>Herpotrichiellaceae</taxon>
        <taxon>Exophiala</taxon>
    </lineage>
</organism>
<reference evidence="3 4" key="1">
    <citation type="submission" date="2023-08" db="EMBL/GenBank/DDBJ databases">
        <title>Black Yeasts Isolated from many extreme environments.</title>
        <authorList>
            <person name="Coleine C."/>
            <person name="Stajich J.E."/>
            <person name="Selbmann L."/>
        </authorList>
    </citation>
    <scope>NUCLEOTIDE SEQUENCE [LARGE SCALE GENOMIC DNA]</scope>
    <source>
        <strain evidence="3 4">CCFEE 5792</strain>
    </source>
</reference>
<dbReference type="PANTHER" id="PTHR43669:SF3">
    <property type="entry name" value="ALCOHOL DEHYDROGENASE, PUTATIVE (AFU_ORTHOLOGUE AFUA_3G03445)-RELATED"/>
    <property type="match status" value="1"/>
</dbReference>
<keyword evidence="2" id="KW-0560">Oxidoreductase</keyword>
<dbReference type="Gene3D" id="3.40.50.720">
    <property type="entry name" value="NAD(P)-binding Rossmann-like Domain"/>
    <property type="match status" value="2"/>
</dbReference>
<dbReference type="SUPFAM" id="SSF51735">
    <property type="entry name" value="NAD(P)-binding Rossmann-fold domains"/>
    <property type="match status" value="1"/>
</dbReference>